<keyword evidence="2" id="KW-1185">Reference proteome</keyword>
<protein>
    <recommendedName>
        <fullName evidence="3">Endonuclease/exonuclease/phosphatase domain-containing protein</fullName>
    </recommendedName>
</protein>
<evidence type="ECO:0000313" key="2">
    <source>
        <dbReference type="Proteomes" id="UP000275846"/>
    </source>
</evidence>
<name>A0A3P7D5S7_SCHSO</name>
<dbReference type="EMBL" id="UYSU01044643">
    <property type="protein sequence ID" value="VDM04911.1"/>
    <property type="molecule type" value="Genomic_DNA"/>
</dbReference>
<evidence type="ECO:0000313" key="1">
    <source>
        <dbReference type="EMBL" id="VDM04911.1"/>
    </source>
</evidence>
<dbReference type="PANTHER" id="PTHR33395">
    <property type="entry name" value="TRANSCRIPTASE, PUTATIVE-RELATED-RELATED"/>
    <property type="match status" value="1"/>
</dbReference>
<dbReference type="InterPro" id="IPR036691">
    <property type="entry name" value="Endo/exonu/phosph_ase_sf"/>
</dbReference>
<accession>A0A3P7D5S7</accession>
<reference evidence="1 2" key="1">
    <citation type="submission" date="2018-11" db="EMBL/GenBank/DDBJ databases">
        <authorList>
            <consortium name="Pathogen Informatics"/>
        </authorList>
    </citation>
    <scope>NUCLEOTIDE SEQUENCE [LARGE SCALE GENOMIC DNA]</scope>
    <source>
        <strain evidence="1 2">NST_G2</strain>
    </source>
</reference>
<dbReference type="Gene3D" id="3.60.10.10">
    <property type="entry name" value="Endonuclease/exonuclease/phosphatase"/>
    <property type="match status" value="1"/>
</dbReference>
<dbReference type="GO" id="GO:0007508">
    <property type="term" value="P:larval heart development"/>
    <property type="evidence" value="ECO:0007669"/>
    <property type="project" value="TreeGrafter"/>
</dbReference>
<dbReference type="GO" id="GO:0061343">
    <property type="term" value="P:cell adhesion involved in heart morphogenesis"/>
    <property type="evidence" value="ECO:0007669"/>
    <property type="project" value="TreeGrafter"/>
</dbReference>
<dbReference type="AlphaFoldDB" id="A0A3P7D5S7"/>
<gene>
    <name evidence="1" type="ORF">SSLN_LOCUS18525</name>
</gene>
<dbReference type="GO" id="GO:0031012">
    <property type="term" value="C:extracellular matrix"/>
    <property type="evidence" value="ECO:0007669"/>
    <property type="project" value="TreeGrafter"/>
</dbReference>
<dbReference type="Proteomes" id="UP000275846">
    <property type="component" value="Unassembled WGS sequence"/>
</dbReference>
<proteinExistence type="predicted"/>
<sequence>MQNLKEAKSSGPVNSPAKFLKELAGELSKPLAHILNSSFDSGKLPSEWKAANIYTISKSRARSNVNNYWPVNLTSSRCKIMESIIKKATMKQLLGDLIQTYRIITGRECALEFADFFELAETEHLRGHPFKLQRKLVHTDIRRNAFSQRVVGEWNGLPEEVSKIFETAGSVFIGLKSSNNVENITKGIESIRLTRKIMGSQSLEFMTLYRPTGMDTNADTCLLENIKEITGRTDFVLMRDFNAPSIRWNDLQVQ</sequence>
<dbReference type="PANTHER" id="PTHR33395:SF22">
    <property type="entry name" value="REVERSE TRANSCRIPTASE DOMAIN-CONTAINING PROTEIN"/>
    <property type="match status" value="1"/>
</dbReference>
<organism evidence="1 2">
    <name type="scientific">Schistocephalus solidus</name>
    <name type="common">Tapeworm</name>
    <dbReference type="NCBI Taxonomy" id="70667"/>
    <lineage>
        <taxon>Eukaryota</taxon>
        <taxon>Metazoa</taxon>
        <taxon>Spiralia</taxon>
        <taxon>Lophotrochozoa</taxon>
        <taxon>Platyhelminthes</taxon>
        <taxon>Cestoda</taxon>
        <taxon>Eucestoda</taxon>
        <taxon>Diphyllobothriidea</taxon>
        <taxon>Diphyllobothriidae</taxon>
        <taxon>Schistocephalus</taxon>
    </lineage>
</organism>
<evidence type="ECO:0008006" key="3">
    <source>
        <dbReference type="Google" id="ProtNLM"/>
    </source>
</evidence>
<dbReference type="OrthoDB" id="10070415at2759"/>